<evidence type="ECO:0000313" key="4">
    <source>
        <dbReference type="Proteomes" id="UP000247702"/>
    </source>
</evidence>
<dbReference type="AlphaFoldDB" id="A0A2Z6QQE8"/>
<evidence type="ECO:0000313" key="2">
    <source>
        <dbReference type="EMBL" id="GBB92310.1"/>
    </source>
</evidence>
<dbReference type="EMBL" id="BEXD01001112">
    <property type="protein sequence ID" value="GBB92310.1"/>
    <property type="molecule type" value="Genomic_DNA"/>
</dbReference>
<dbReference type="OrthoDB" id="2433848at2759"/>
<evidence type="ECO:0000313" key="1">
    <source>
        <dbReference type="EMBL" id="GBB90709.1"/>
    </source>
</evidence>
<comment type="caution">
    <text evidence="2">The sequence shown here is derived from an EMBL/GenBank/DDBJ whole genome shotgun (WGS) entry which is preliminary data.</text>
</comment>
<reference evidence="3" key="2">
    <citation type="submission" date="2019-10" db="EMBL/GenBank/DDBJ databases">
        <title>Conservation and host-specific expression of non-tandemly repeated heterogenous ribosome RNA gene in arbuscular mycorrhizal fungi.</title>
        <authorList>
            <person name="Maeda T."/>
            <person name="Kobayashi Y."/>
            <person name="Nakagawa T."/>
            <person name="Ezawa T."/>
            <person name="Yamaguchi K."/>
            <person name="Bino T."/>
            <person name="Nishimoto Y."/>
            <person name="Shigenobu S."/>
            <person name="Kawaguchi M."/>
        </authorList>
    </citation>
    <scope>NUCLEOTIDE SEQUENCE</scope>
    <source>
        <strain evidence="3">HR1</strain>
    </source>
</reference>
<gene>
    <name evidence="3" type="ORF">RCL2_003024900</name>
    <name evidence="2" type="ORF">RclHR1_00020013</name>
    <name evidence="1" type="ORF">RclHR1_17750003</name>
</gene>
<name>A0A2Z6QQE8_9GLOM</name>
<accession>A0A2Z6QQE8</accession>
<protein>
    <submittedName>
        <fullName evidence="2">Uncharacterized protein</fullName>
    </submittedName>
</protein>
<sequence>MENKISDRNVRIIVEKNNESKCSGEKRIDARNDVCHIIRLWYDLLKEDYNRGLPERKKCWSIGWLHEQIDINREVRKRVSIKVRDYGMLINDVLSLFTYKVARNCDTHKDSLNRRRTAFTSELSRQLQDALNLLHIAPHQPLNFASAFEKCARRVYRRRN</sequence>
<reference evidence="2 4" key="1">
    <citation type="submission" date="2017-11" db="EMBL/GenBank/DDBJ databases">
        <title>The genome of Rhizophagus clarus HR1 reveals common genetic basis of auxotrophy among arbuscular mycorrhizal fungi.</title>
        <authorList>
            <person name="Kobayashi Y."/>
        </authorList>
    </citation>
    <scope>NUCLEOTIDE SEQUENCE [LARGE SCALE GENOMIC DNA]</scope>
    <source>
        <strain evidence="2 4">HR1</strain>
    </source>
</reference>
<dbReference type="EMBL" id="BEXD01000863">
    <property type="protein sequence ID" value="GBB90709.1"/>
    <property type="molecule type" value="Genomic_DNA"/>
</dbReference>
<organism evidence="2 4">
    <name type="scientific">Rhizophagus clarus</name>
    <dbReference type="NCBI Taxonomy" id="94130"/>
    <lineage>
        <taxon>Eukaryota</taxon>
        <taxon>Fungi</taxon>
        <taxon>Fungi incertae sedis</taxon>
        <taxon>Mucoromycota</taxon>
        <taxon>Glomeromycotina</taxon>
        <taxon>Glomeromycetes</taxon>
        <taxon>Glomerales</taxon>
        <taxon>Glomeraceae</taxon>
        <taxon>Rhizophagus</taxon>
    </lineage>
</organism>
<keyword evidence="4" id="KW-1185">Reference proteome</keyword>
<dbReference type="EMBL" id="BLAL01000338">
    <property type="protein sequence ID" value="GET03945.1"/>
    <property type="molecule type" value="Genomic_DNA"/>
</dbReference>
<dbReference type="Proteomes" id="UP000247702">
    <property type="component" value="Unassembled WGS sequence"/>
</dbReference>
<dbReference type="Proteomes" id="UP000615446">
    <property type="component" value="Unassembled WGS sequence"/>
</dbReference>
<evidence type="ECO:0000313" key="3">
    <source>
        <dbReference type="EMBL" id="GET03945.1"/>
    </source>
</evidence>
<proteinExistence type="predicted"/>